<dbReference type="AlphaFoldDB" id="A0A0G1XUT0"/>
<organism evidence="2 3">
    <name type="scientific">Candidatus Uhrbacteria bacterium GW2011_GWC2_53_7</name>
    <dbReference type="NCBI Taxonomy" id="1618986"/>
    <lineage>
        <taxon>Bacteria</taxon>
        <taxon>Candidatus Uhriibacteriota</taxon>
    </lineage>
</organism>
<reference evidence="2 3" key="1">
    <citation type="journal article" date="2015" name="Nature">
        <title>rRNA introns, odd ribosomes, and small enigmatic genomes across a large radiation of phyla.</title>
        <authorList>
            <person name="Brown C.T."/>
            <person name="Hug L.A."/>
            <person name="Thomas B.C."/>
            <person name="Sharon I."/>
            <person name="Castelle C.J."/>
            <person name="Singh A."/>
            <person name="Wilkins M.J."/>
            <person name="Williams K.H."/>
            <person name="Banfield J.F."/>
        </authorList>
    </citation>
    <scope>NUCLEOTIDE SEQUENCE [LARGE SCALE GENOMIC DNA]</scope>
</reference>
<evidence type="ECO:0000256" key="1">
    <source>
        <dbReference type="SAM" id="MobiDB-lite"/>
    </source>
</evidence>
<accession>A0A0G1XUT0</accession>
<dbReference type="EMBL" id="LCRN01000061">
    <property type="protein sequence ID" value="KKW34726.1"/>
    <property type="molecule type" value="Genomic_DNA"/>
</dbReference>
<gene>
    <name evidence="2" type="ORF">UY82_C0061G0009</name>
</gene>
<dbReference type="Proteomes" id="UP000033865">
    <property type="component" value="Unassembled WGS sequence"/>
</dbReference>
<name>A0A0G1XUT0_9BACT</name>
<evidence type="ECO:0000313" key="2">
    <source>
        <dbReference type="EMBL" id="KKW34726.1"/>
    </source>
</evidence>
<feature type="region of interest" description="Disordered" evidence="1">
    <location>
        <begin position="176"/>
        <end position="195"/>
    </location>
</feature>
<sequence length="240" mass="25208">MVFHTFVLGEPILPAEDLGLLVPDGEVDATVESFVAEADEGCVVVRAIGARPEVQGRIAGDHRRPVSHRVADAAGAEDDQETTVSHRLRLVPVVHLVLEEAIRVPLLDALDGALDDRAYELHGDGLAWAGGLLDLLDGGFDQIGLLLGGDLDDLAGRGEDDVLRLDLIRLVGGGAGGEGDGEGGQEEGKGQGAQPIGIRHGVAGDLRERNRLGAGKPLLDLCDPVFPLTKLSQKINQLLS</sequence>
<comment type="caution">
    <text evidence="2">The sequence shown here is derived from an EMBL/GenBank/DDBJ whole genome shotgun (WGS) entry which is preliminary data.</text>
</comment>
<proteinExistence type="predicted"/>
<protein>
    <submittedName>
        <fullName evidence="2">Uncharacterized protein</fullName>
    </submittedName>
</protein>
<evidence type="ECO:0000313" key="3">
    <source>
        <dbReference type="Proteomes" id="UP000033865"/>
    </source>
</evidence>